<dbReference type="PANTHER" id="PTHR11537:SF254">
    <property type="entry name" value="POTASSIUM VOLTAGE-GATED CHANNEL PROTEIN SHAB"/>
    <property type="match status" value="1"/>
</dbReference>
<accession>A0ABW2HI61</accession>
<reference evidence="11" key="1">
    <citation type="journal article" date="2019" name="Int. J. Syst. Evol. Microbiol.">
        <title>The Global Catalogue of Microorganisms (GCM) 10K type strain sequencing project: providing services to taxonomists for standard genome sequencing and annotation.</title>
        <authorList>
            <consortium name="The Broad Institute Genomics Platform"/>
            <consortium name="The Broad Institute Genome Sequencing Center for Infectious Disease"/>
            <person name="Wu L."/>
            <person name="Ma J."/>
        </authorList>
    </citation>
    <scope>NUCLEOTIDE SEQUENCE [LARGE SCALE GENOMIC DNA]</scope>
    <source>
        <strain evidence="11">CGMCC 1.15772</strain>
    </source>
</reference>
<evidence type="ECO:0000256" key="3">
    <source>
        <dbReference type="ARBA" id="ARBA00022692"/>
    </source>
</evidence>
<evidence type="ECO:0000256" key="6">
    <source>
        <dbReference type="ARBA" id="ARBA00023136"/>
    </source>
</evidence>
<keyword evidence="11" id="KW-1185">Reference proteome</keyword>
<evidence type="ECO:0000259" key="9">
    <source>
        <dbReference type="Pfam" id="PF07885"/>
    </source>
</evidence>
<evidence type="ECO:0000256" key="1">
    <source>
        <dbReference type="ARBA" id="ARBA00004141"/>
    </source>
</evidence>
<evidence type="ECO:0000256" key="2">
    <source>
        <dbReference type="ARBA" id="ARBA00022448"/>
    </source>
</evidence>
<evidence type="ECO:0000256" key="4">
    <source>
        <dbReference type="ARBA" id="ARBA00022989"/>
    </source>
</evidence>
<name>A0ABW2HI61_9MICO</name>
<dbReference type="RefSeq" id="WP_262874125.1">
    <property type="nucleotide sequence ID" value="NZ_BAABKW010000012.1"/>
</dbReference>
<sequence>MSGEGSARWEQAIHWPMLLASFAWLVAYSWSVIAVPVGADRTLALAVMGVTWVFFVVDYVVRLVQSGGHLSWVRGHLWELLVVALPMLRALRLLQFMTLAPGLRRSAGTALRTRIAIYGAGAALLLVYLGGLIVLDVERRAPGGNIDTFGDAIWWAFVTLATVGYGDFYPVTMIGRTVAVGLMLSGIAVVGVVTATLSSWIIERAALGRDDDEPSTRGQLRAVARQIDDLARRLGEPGDGTAEKEDA</sequence>
<dbReference type="EMBL" id="JBHTBE010000002">
    <property type="protein sequence ID" value="MFC7269200.1"/>
    <property type="molecule type" value="Genomic_DNA"/>
</dbReference>
<dbReference type="SUPFAM" id="SSF81324">
    <property type="entry name" value="Voltage-gated potassium channels"/>
    <property type="match status" value="1"/>
</dbReference>
<dbReference type="InterPro" id="IPR028325">
    <property type="entry name" value="VG_K_chnl"/>
</dbReference>
<dbReference type="GO" id="GO:0034220">
    <property type="term" value="P:monoatomic ion transmembrane transport"/>
    <property type="evidence" value="ECO:0007669"/>
    <property type="project" value="UniProtKB-KW"/>
</dbReference>
<dbReference type="Gene3D" id="1.20.5.110">
    <property type="match status" value="1"/>
</dbReference>
<feature type="domain" description="Potassium channel" evidence="9">
    <location>
        <begin position="124"/>
        <end position="202"/>
    </location>
</feature>
<comment type="subcellular location">
    <subcellularLocation>
        <location evidence="1">Membrane</location>
        <topology evidence="1">Multi-pass membrane protein</topology>
    </subcellularLocation>
</comment>
<comment type="caution">
    <text evidence="10">The sequence shown here is derived from an EMBL/GenBank/DDBJ whole genome shotgun (WGS) entry which is preliminary data.</text>
</comment>
<proteinExistence type="predicted"/>
<gene>
    <name evidence="10" type="ORF">ACFQRL_09540</name>
</gene>
<protein>
    <submittedName>
        <fullName evidence="10">Potassium channel family protein</fullName>
    </submittedName>
</protein>
<keyword evidence="2" id="KW-0813">Transport</keyword>
<keyword evidence="7 10" id="KW-0407">Ion channel</keyword>
<keyword evidence="4 8" id="KW-1133">Transmembrane helix</keyword>
<dbReference type="Pfam" id="PF07885">
    <property type="entry name" value="Ion_trans_2"/>
    <property type="match status" value="1"/>
</dbReference>
<dbReference type="PANTHER" id="PTHR11537">
    <property type="entry name" value="VOLTAGE-GATED POTASSIUM CHANNEL"/>
    <property type="match status" value="1"/>
</dbReference>
<evidence type="ECO:0000313" key="10">
    <source>
        <dbReference type="EMBL" id="MFC7269200.1"/>
    </source>
</evidence>
<keyword evidence="3 8" id="KW-0812">Transmembrane</keyword>
<feature type="transmembrane region" description="Helical" evidence="8">
    <location>
        <begin position="76"/>
        <end position="94"/>
    </location>
</feature>
<keyword evidence="5" id="KW-0406">Ion transport</keyword>
<keyword evidence="6 8" id="KW-0472">Membrane</keyword>
<evidence type="ECO:0000256" key="7">
    <source>
        <dbReference type="ARBA" id="ARBA00023303"/>
    </source>
</evidence>
<feature type="transmembrane region" description="Helical" evidence="8">
    <location>
        <begin position="178"/>
        <end position="202"/>
    </location>
</feature>
<feature type="transmembrane region" description="Helical" evidence="8">
    <location>
        <begin position="115"/>
        <end position="133"/>
    </location>
</feature>
<organism evidence="10 11">
    <name type="scientific">Microbacterium fluvii</name>
    <dbReference type="NCBI Taxonomy" id="415215"/>
    <lineage>
        <taxon>Bacteria</taxon>
        <taxon>Bacillati</taxon>
        <taxon>Actinomycetota</taxon>
        <taxon>Actinomycetes</taxon>
        <taxon>Micrococcales</taxon>
        <taxon>Microbacteriaceae</taxon>
        <taxon>Microbacterium</taxon>
    </lineage>
</organism>
<evidence type="ECO:0000256" key="8">
    <source>
        <dbReference type="SAM" id="Phobius"/>
    </source>
</evidence>
<dbReference type="Proteomes" id="UP001596507">
    <property type="component" value="Unassembled WGS sequence"/>
</dbReference>
<dbReference type="InterPro" id="IPR013099">
    <property type="entry name" value="K_chnl_dom"/>
</dbReference>
<feature type="transmembrane region" description="Helical" evidence="8">
    <location>
        <begin position="42"/>
        <end position="64"/>
    </location>
</feature>
<evidence type="ECO:0000313" key="11">
    <source>
        <dbReference type="Proteomes" id="UP001596507"/>
    </source>
</evidence>
<feature type="transmembrane region" description="Helical" evidence="8">
    <location>
        <begin position="12"/>
        <end position="35"/>
    </location>
</feature>
<evidence type="ECO:0000256" key="5">
    <source>
        <dbReference type="ARBA" id="ARBA00023065"/>
    </source>
</evidence>
<dbReference type="Gene3D" id="1.10.287.70">
    <property type="match status" value="1"/>
</dbReference>
<feature type="transmembrane region" description="Helical" evidence="8">
    <location>
        <begin position="153"/>
        <end position="171"/>
    </location>
</feature>